<dbReference type="GO" id="GO:0032968">
    <property type="term" value="P:positive regulation of transcription elongation by RNA polymerase II"/>
    <property type="evidence" value="ECO:0007669"/>
    <property type="project" value="InterPro"/>
</dbReference>
<reference evidence="3" key="1">
    <citation type="journal article" date="2023" name="Science">
        <title>Genome structures resolve the early diversification of teleost fishes.</title>
        <authorList>
            <person name="Parey E."/>
            <person name="Louis A."/>
            <person name="Montfort J."/>
            <person name="Bouchez O."/>
            <person name="Roques C."/>
            <person name="Iampietro C."/>
            <person name="Lluch J."/>
            <person name="Castinel A."/>
            <person name="Donnadieu C."/>
            <person name="Desvignes T."/>
            <person name="Floi Bucao C."/>
            <person name="Jouanno E."/>
            <person name="Wen M."/>
            <person name="Mejri S."/>
            <person name="Dirks R."/>
            <person name="Jansen H."/>
            <person name="Henkel C."/>
            <person name="Chen W.J."/>
            <person name="Zahm M."/>
            <person name="Cabau C."/>
            <person name="Klopp C."/>
            <person name="Thompson A.W."/>
            <person name="Robinson-Rechavi M."/>
            <person name="Braasch I."/>
            <person name="Lecointre G."/>
            <person name="Bobe J."/>
            <person name="Postlethwait J.H."/>
            <person name="Berthelot C."/>
            <person name="Roest Crollius H."/>
            <person name="Guiguen Y."/>
        </authorList>
    </citation>
    <scope>NUCLEOTIDE SEQUENCE</scope>
    <source>
        <strain evidence="3">WJC10195</strain>
    </source>
</reference>
<name>A0A9Q1IIS3_SYNKA</name>
<feature type="region of interest" description="Disordered" evidence="1">
    <location>
        <begin position="442"/>
        <end position="466"/>
    </location>
</feature>
<feature type="compositionally biased region" description="Low complexity" evidence="1">
    <location>
        <begin position="263"/>
        <end position="273"/>
    </location>
</feature>
<feature type="region of interest" description="Disordered" evidence="1">
    <location>
        <begin position="538"/>
        <end position="576"/>
    </location>
</feature>
<gene>
    <name evidence="3" type="ORF">SKAU_G00320180</name>
</gene>
<dbReference type="OrthoDB" id="8963596at2759"/>
<feature type="domain" description="BTB" evidence="2">
    <location>
        <begin position="27"/>
        <end position="96"/>
    </location>
</feature>
<keyword evidence="4" id="KW-1185">Reference proteome</keyword>
<comment type="caution">
    <text evidence="3">The sequence shown here is derived from an EMBL/GenBank/DDBJ whole genome shotgun (WGS) entry which is preliminary data.</text>
</comment>
<dbReference type="EMBL" id="JAINUF010000014">
    <property type="protein sequence ID" value="KAJ8342090.1"/>
    <property type="molecule type" value="Genomic_DNA"/>
</dbReference>
<feature type="compositionally biased region" description="Pro residues" evidence="1">
    <location>
        <begin position="451"/>
        <end position="466"/>
    </location>
</feature>
<dbReference type="SMART" id="SM00225">
    <property type="entry name" value="BTB"/>
    <property type="match status" value="1"/>
</dbReference>
<sequence length="640" mass="67352">MWLWRRDGFEQQLLCELQRQQRCSLFCDTVLQADGISVPAHSCVLAALSPALGQVLCSGPAPPAGRSRLLELQAVGAEPLLRLVGFLYSGRLEGESPAQREQLLQAAACLGIQGLLEERSQEEGEERRRGEGEEGPGTDRGTQTDCAVKPDAGLCPLVFPEPPHSLAMTSPFRPTLGRTPPRPPASHTPCPTMPSGGGDDYFTLSSSAAPGLAGVSPAKGGEAPAAVAMEIPQPAVCTVAHGDDVMAAAPPMGCASALAALASGPGSVAPSPADTSGPAVVGATHVGPDSLPSADRESRGGTVLVREGGAGRGSSKRGRTRSQGMNPSSIEEGKVGRMRSSGMKGRSQGRGVAAGLRARQRDRQISIKIRLRRQSKSELWEIVSVREEGVASTPRGRCLRRRQNPATFGRISRNKDGLPVVKRQRGLSMGTAVPQRLFRDLSLNPPSTVTSPPPHKPHPLLPLNPAHSPVPLPPAPSIPEDMDEQIEKLLDDIMMGLNILPPIVVETDSGGHGDSKTLHPSPGDFGMGASGPCPYQCPQSTGSARPETGFSCPSTQDGGSCISGPGSVSRTPYRPHPPPVNCQLRYTCSQETAYPRVPQQTSDVLHNLDHFLWSREGHPDGAWERSAAGHSDGGGGGSRR</sequence>
<feature type="compositionally biased region" description="Gly residues" evidence="1">
    <location>
        <begin position="631"/>
        <end position="640"/>
    </location>
</feature>
<feature type="region of interest" description="Disordered" evidence="1">
    <location>
        <begin position="116"/>
        <end position="147"/>
    </location>
</feature>
<dbReference type="SUPFAM" id="SSF54695">
    <property type="entry name" value="POZ domain"/>
    <property type="match status" value="1"/>
</dbReference>
<dbReference type="InterPro" id="IPR042915">
    <property type="entry name" value="BTBD18"/>
</dbReference>
<dbReference type="PANTHER" id="PTHR47639:SF1">
    <property type="entry name" value="BTB_POZ DOMAIN-CONTAINING PROTEIN 18"/>
    <property type="match status" value="1"/>
</dbReference>
<evidence type="ECO:0000313" key="3">
    <source>
        <dbReference type="EMBL" id="KAJ8342090.1"/>
    </source>
</evidence>
<dbReference type="Proteomes" id="UP001152622">
    <property type="component" value="Chromosome 14"/>
</dbReference>
<dbReference type="AlphaFoldDB" id="A0A9Q1IIS3"/>
<dbReference type="Gene3D" id="3.30.710.10">
    <property type="entry name" value="Potassium Channel Kv1.1, Chain A"/>
    <property type="match status" value="1"/>
</dbReference>
<evidence type="ECO:0000256" key="1">
    <source>
        <dbReference type="SAM" id="MobiDB-lite"/>
    </source>
</evidence>
<evidence type="ECO:0000259" key="2">
    <source>
        <dbReference type="PROSITE" id="PS50097"/>
    </source>
</evidence>
<dbReference type="PANTHER" id="PTHR47639">
    <property type="entry name" value="BTB/POZ DOMAIN-CONTAINING PROTEIN 18"/>
    <property type="match status" value="1"/>
</dbReference>
<feature type="region of interest" description="Disordered" evidence="1">
    <location>
        <begin position="615"/>
        <end position="640"/>
    </location>
</feature>
<accession>A0A9Q1IIS3</accession>
<dbReference type="InterPro" id="IPR000210">
    <property type="entry name" value="BTB/POZ_dom"/>
</dbReference>
<feature type="region of interest" description="Disordered" evidence="1">
    <location>
        <begin position="166"/>
        <end position="196"/>
    </location>
</feature>
<dbReference type="Pfam" id="PF00651">
    <property type="entry name" value="BTB"/>
    <property type="match status" value="1"/>
</dbReference>
<feature type="compositionally biased region" description="Basic and acidic residues" evidence="1">
    <location>
        <begin position="116"/>
        <end position="132"/>
    </location>
</feature>
<dbReference type="InterPro" id="IPR011333">
    <property type="entry name" value="SKP1/BTB/POZ_sf"/>
</dbReference>
<feature type="region of interest" description="Disordered" evidence="1">
    <location>
        <begin position="263"/>
        <end position="358"/>
    </location>
</feature>
<dbReference type="PROSITE" id="PS50097">
    <property type="entry name" value="BTB"/>
    <property type="match status" value="1"/>
</dbReference>
<evidence type="ECO:0000313" key="4">
    <source>
        <dbReference type="Proteomes" id="UP001152622"/>
    </source>
</evidence>
<organism evidence="3 4">
    <name type="scientific">Synaphobranchus kaupii</name>
    <name type="common">Kaup's arrowtooth eel</name>
    <dbReference type="NCBI Taxonomy" id="118154"/>
    <lineage>
        <taxon>Eukaryota</taxon>
        <taxon>Metazoa</taxon>
        <taxon>Chordata</taxon>
        <taxon>Craniata</taxon>
        <taxon>Vertebrata</taxon>
        <taxon>Euteleostomi</taxon>
        <taxon>Actinopterygii</taxon>
        <taxon>Neopterygii</taxon>
        <taxon>Teleostei</taxon>
        <taxon>Anguilliformes</taxon>
        <taxon>Synaphobranchidae</taxon>
        <taxon>Synaphobranchus</taxon>
    </lineage>
</organism>
<protein>
    <recommendedName>
        <fullName evidence="2">BTB domain-containing protein</fullName>
    </recommendedName>
</protein>
<proteinExistence type="predicted"/>